<dbReference type="OrthoDB" id="129121at2759"/>
<dbReference type="PANTHER" id="PTHR34737:SF2">
    <property type="entry name" value="EF-HAND DOMAIN-CONTAINING PROTEIN"/>
    <property type="match status" value="1"/>
</dbReference>
<keyword evidence="4" id="KW-1185">Reference proteome</keyword>
<dbReference type="Proteomes" id="UP000332933">
    <property type="component" value="Unassembled WGS sequence"/>
</dbReference>
<evidence type="ECO:0000313" key="3">
    <source>
        <dbReference type="EMBL" id="VFT96533.1"/>
    </source>
</evidence>
<accession>A0A485LF17</accession>
<dbReference type="EMBL" id="CAADRA010006739">
    <property type="protein sequence ID" value="VFT96533.1"/>
    <property type="molecule type" value="Genomic_DNA"/>
</dbReference>
<reference evidence="2" key="2">
    <citation type="submission" date="2019-06" db="EMBL/GenBank/DDBJ databases">
        <title>Genomics analysis of Aphanomyces spp. identifies a new class of oomycete effector associated with host adaptation.</title>
        <authorList>
            <person name="Gaulin E."/>
        </authorList>
    </citation>
    <scope>NUCLEOTIDE SEQUENCE</scope>
    <source>
        <strain evidence="2">CBS 578.67</strain>
    </source>
</reference>
<dbReference type="EMBL" id="VJMH01006716">
    <property type="protein sequence ID" value="KAF0688545.1"/>
    <property type="molecule type" value="Genomic_DNA"/>
</dbReference>
<dbReference type="InterPro" id="IPR055313">
    <property type="entry name" value="Temptin-like"/>
</dbReference>
<gene>
    <name evidence="3" type="primary">Aste57867_19835</name>
    <name evidence="2" type="ORF">As57867_019770</name>
    <name evidence="3" type="ORF">ASTE57867_19835</name>
</gene>
<feature type="domain" description="Temptin Cys/Cys disulfide" evidence="1">
    <location>
        <begin position="50"/>
        <end position="137"/>
    </location>
</feature>
<protein>
    <submittedName>
        <fullName evidence="3">Aste57867_19835 protein</fullName>
    </submittedName>
</protein>
<sequence length="185" mass="19085">MAIRHPLLHKQMTNAANAESHVLLHSTVCYSMGRLCMCMTIVALLGQDAHARASYVARIPNGDNVPGFYAIGHSNDQGGSTNHFGSDYGVSGAWTAALCQKDSDGDGQTNGQELGDPCCAWTQGTPPNQTSGLSHPGLASSKRDPALISAVNCTGVPTTTTNAAQSSVCSVLLALVVSSALILCG</sequence>
<name>A0A485LF17_9STRA</name>
<dbReference type="AlphaFoldDB" id="A0A485LF17"/>
<evidence type="ECO:0000313" key="4">
    <source>
        <dbReference type="Proteomes" id="UP000332933"/>
    </source>
</evidence>
<dbReference type="PANTHER" id="PTHR34737">
    <property type="entry name" value="EF-HAND DOMAIN-CONTAINING PROTEIN"/>
    <property type="match status" value="1"/>
</dbReference>
<organism evidence="3 4">
    <name type="scientific">Aphanomyces stellatus</name>
    <dbReference type="NCBI Taxonomy" id="120398"/>
    <lineage>
        <taxon>Eukaryota</taxon>
        <taxon>Sar</taxon>
        <taxon>Stramenopiles</taxon>
        <taxon>Oomycota</taxon>
        <taxon>Saprolegniomycetes</taxon>
        <taxon>Saprolegniales</taxon>
        <taxon>Verrucalvaceae</taxon>
        <taxon>Aphanomyces</taxon>
    </lineage>
</organism>
<proteinExistence type="predicted"/>
<reference evidence="3 4" key="1">
    <citation type="submission" date="2019-03" db="EMBL/GenBank/DDBJ databases">
        <authorList>
            <person name="Gaulin E."/>
            <person name="Dumas B."/>
        </authorList>
    </citation>
    <scope>NUCLEOTIDE SEQUENCE [LARGE SCALE GENOMIC DNA]</scope>
    <source>
        <strain evidence="3">CBS 568.67</strain>
    </source>
</reference>
<dbReference type="InterPro" id="IPR057626">
    <property type="entry name" value="S-S_Temptin"/>
</dbReference>
<dbReference type="Pfam" id="PF24784">
    <property type="entry name" value="Temptin_C"/>
    <property type="match status" value="1"/>
</dbReference>
<evidence type="ECO:0000259" key="1">
    <source>
        <dbReference type="Pfam" id="PF24784"/>
    </source>
</evidence>
<evidence type="ECO:0000313" key="2">
    <source>
        <dbReference type="EMBL" id="KAF0688545.1"/>
    </source>
</evidence>